<feature type="transmembrane region" description="Helical" evidence="2">
    <location>
        <begin position="12"/>
        <end position="32"/>
    </location>
</feature>
<feature type="domain" description="GGDEF" evidence="3">
    <location>
        <begin position="369"/>
        <end position="497"/>
    </location>
</feature>
<dbReference type="AlphaFoldDB" id="A0A7C4RVJ0"/>
<evidence type="ECO:0000313" key="4">
    <source>
        <dbReference type="EMBL" id="HGU39997.1"/>
    </source>
</evidence>
<organism evidence="4">
    <name type="scientific">Fervidobacterium thailandense</name>
    <dbReference type="NCBI Taxonomy" id="1008305"/>
    <lineage>
        <taxon>Bacteria</taxon>
        <taxon>Thermotogati</taxon>
        <taxon>Thermotogota</taxon>
        <taxon>Thermotogae</taxon>
        <taxon>Thermotogales</taxon>
        <taxon>Fervidobacteriaceae</taxon>
        <taxon>Fervidobacterium</taxon>
    </lineage>
</organism>
<dbReference type="InterPro" id="IPR029787">
    <property type="entry name" value="Nucleotide_cyclase"/>
</dbReference>
<gene>
    <name evidence="4" type="ORF">ENT77_02195</name>
</gene>
<name>A0A7C4RVJ0_9BACT</name>
<dbReference type="GO" id="GO:0043709">
    <property type="term" value="P:cell adhesion involved in single-species biofilm formation"/>
    <property type="evidence" value="ECO:0007669"/>
    <property type="project" value="TreeGrafter"/>
</dbReference>
<proteinExistence type="predicted"/>
<keyword evidence="2" id="KW-0472">Membrane</keyword>
<sequence length="497" mass="57379">MLRDKIKKYNVTATLSFLLSLTLIVMFVSLSVRKSFGFLEEFYGQSVDHLLESYSLPMRTVCEDYSLWDELYNFVLKPSEEFAKTNLSVSYHQLFKVDFVAVIRDNEFVFFESNDSRVKELLVEKVHTSELKKTTHFFEWPDWSSFPIEIVSYPICKSTDLERTNPIGWLVMGNVYDVQDLTNLENLTGTRITFSSVGGKEPKQRFGELAYKKPIRNSKEEIIGYIHSMIEFKTFRHLVNSMIILVFLLTVFVIVFLTFVTSYLSSYLIKPFANIVYAIENNTTDTLEQYTVRDDEIGQLAQAVKHYLIQKEQINVYLKELESKNLSLRKLNEEVRRLLEKDPLTGLLTRFVFNSQIERLYVSSKADRVPLSAIAIDADNFKKINDTYGHQKGDEVLQKIGKIIIENTRMSDFPIRMGGEEILILLPQANIEAAYNIAERIRKKIEEAFASEPFKVTVSLGVTQLKGEDTVESFLKRADDALYISKSNGKNRTTMLL</sequence>
<feature type="coiled-coil region" evidence="1">
    <location>
        <begin position="314"/>
        <end position="341"/>
    </location>
</feature>
<dbReference type="InterPro" id="IPR043128">
    <property type="entry name" value="Rev_trsase/Diguanyl_cyclase"/>
</dbReference>
<dbReference type="Gene3D" id="6.10.340.10">
    <property type="match status" value="1"/>
</dbReference>
<dbReference type="Gene3D" id="3.30.70.270">
    <property type="match status" value="1"/>
</dbReference>
<comment type="caution">
    <text evidence="4">The sequence shown here is derived from an EMBL/GenBank/DDBJ whole genome shotgun (WGS) entry which is preliminary data.</text>
</comment>
<dbReference type="PANTHER" id="PTHR45138:SF9">
    <property type="entry name" value="DIGUANYLATE CYCLASE DGCM-RELATED"/>
    <property type="match status" value="1"/>
</dbReference>
<dbReference type="PANTHER" id="PTHR45138">
    <property type="entry name" value="REGULATORY COMPONENTS OF SENSORY TRANSDUCTION SYSTEM"/>
    <property type="match status" value="1"/>
</dbReference>
<dbReference type="InterPro" id="IPR000160">
    <property type="entry name" value="GGDEF_dom"/>
</dbReference>
<evidence type="ECO:0000256" key="2">
    <source>
        <dbReference type="SAM" id="Phobius"/>
    </source>
</evidence>
<dbReference type="EMBL" id="DSZY01000012">
    <property type="protein sequence ID" value="HGU39997.1"/>
    <property type="molecule type" value="Genomic_DNA"/>
</dbReference>
<evidence type="ECO:0000259" key="3">
    <source>
        <dbReference type="PROSITE" id="PS50887"/>
    </source>
</evidence>
<dbReference type="NCBIfam" id="TIGR00254">
    <property type="entry name" value="GGDEF"/>
    <property type="match status" value="1"/>
</dbReference>
<dbReference type="Pfam" id="PF05228">
    <property type="entry name" value="CHASE4"/>
    <property type="match status" value="1"/>
</dbReference>
<feature type="transmembrane region" description="Helical" evidence="2">
    <location>
        <begin position="238"/>
        <end position="264"/>
    </location>
</feature>
<dbReference type="Pfam" id="PF00990">
    <property type="entry name" value="GGDEF"/>
    <property type="match status" value="1"/>
</dbReference>
<dbReference type="InterPro" id="IPR050469">
    <property type="entry name" value="Diguanylate_Cyclase"/>
</dbReference>
<keyword evidence="2" id="KW-1133">Transmembrane helix</keyword>
<protein>
    <submittedName>
        <fullName evidence="4">Diguanylate cyclase</fullName>
    </submittedName>
</protein>
<dbReference type="SMART" id="SM00267">
    <property type="entry name" value="GGDEF"/>
    <property type="match status" value="1"/>
</dbReference>
<dbReference type="PROSITE" id="PS50887">
    <property type="entry name" value="GGDEF"/>
    <property type="match status" value="1"/>
</dbReference>
<evidence type="ECO:0000256" key="1">
    <source>
        <dbReference type="SAM" id="Coils"/>
    </source>
</evidence>
<dbReference type="GO" id="GO:0005886">
    <property type="term" value="C:plasma membrane"/>
    <property type="evidence" value="ECO:0007669"/>
    <property type="project" value="TreeGrafter"/>
</dbReference>
<keyword evidence="1" id="KW-0175">Coiled coil</keyword>
<reference evidence="4" key="1">
    <citation type="journal article" date="2020" name="mSystems">
        <title>Genome- and Community-Level Interaction Insights into Carbon Utilization and Element Cycling Functions of Hydrothermarchaeota in Hydrothermal Sediment.</title>
        <authorList>
            <person name="Zhou Z."/>
            <person name="Liu Y."/>
            <person name="Xu W."/>
            <person name="Pan J."/>
            <person name="Luo Z.H."/>
            <person name="Li M."/>
        </authorList>
    </citation>
    <scope>NUCLEOTIDE SEQUENCE [LARGE SCALE GENOMIC DNA]</scope>
    <source>
        <strain evidence="4">SpSt-609</strain>
    </source>
</reference>
<dbReference type="FunFam" id="3.30.70.270:FF:000001">
    <property type="entry name" value="Diguanylate cyclase domain protein"/>
    <property type="match status" value="1"/>
</dbReference>
<dbReference type="GO" id="GO:0052621">
    <property type="term" value="F:diguanylate cyclase activity"/>
    <property type="evidence" value="ECO:0007669"/>
    <property type="project" value="TreeGrafter"/>
</dbReference>
<dbReference type="InterPro" id="IPR007892">
    <property type="entry name" value="CHASE4"/>
</dbReference>
<dbReference type="GO" id="GO:1902201">
    <property type="term" value="P:negative regulation of bacterial-type flagellum-dependent cell motility"/>
    <property type="evidence" value="ECO:0007669"/>
    <property type="project" value="TreeGrafter"/>
</dbReference>
<dbReference type="SUPFAM" id="SSF55073">
    <property type="entry name" value="Nucleotide cyclase"/>
    <property type="match status" value="1"/>
</dbReference>
<keyword evidence="2" id="KW-0812">Transmembrane</keyword>
<accession>A0A7C4RVJ0</accession>
<dbReference type="CDD" id="cd01949">
    <property type="entry name" value="GGDEF"/>
    <property type="match status" value="1"/>
</dbReference>